<dbReference type="InterPro" id="IPR050180">
    <property type="entry name" value="RNR_Ribonuclease"/>
</dbReference>
<dbReference type="GO" id="GO:0000175">
    <property type="term" value="F:3'-5'-RNA exonuclease activity"/>
    <property type="evidence" value="ECO:0007669"/>
    <property type="project" value="TreeGrafter"/>
</dbReference>
<dbReference type="Pfam" id="PF17849">
    <property type="entry name" value="OB_Dis3"/>
    <property type="match status" value="1"/>
</dbReference>
<gene>
    <name evidence="13" type="ORF">PHMEG_00015755</name>
</gene>
<dbReference type="AlphaFoldDB" id="A0A225W0G8"/>
<evidence type="ECO:0000256" key="10">
    <source>
        <dbReference type="ARBA" id="ARBA00077930"/>
    </source>
</evidence>
<dbReference type="GO" id="GO:0071031">
    <property type="term" value="P:nuclear mRNA surveillance of mRNA 3'-end processing"/>
    <property type="evidence" value="ECO:0007669"/>
    <property type="project" value="TreeGrafter"/>
</dbReference>
<dbReference type="PANTHER" id="PTHR23355:SF35">
    <property type="entry name" value="EXOSOME COMPLEX EXONUCLEASE RRP44"/>
    <property type="match status" value="1"/>
</dbReference>
<comment type="subcellular location">
    <subcellularLocation>
        <location evidence="1">Nucleus</location>
    </subcellularLocation>
</comment>
<keyword evidence="4" id="KW-0540">Nuclease</keyword>
<dbReference type="PANTHER" id="PTHR23355">
    <property type="entry name" value="RIBONUCLEASE"/>
    <property type="match status" value="1"/>
</dbReference>
<evidence type="ECO:0000256" key="7">
    <source>
        <dbReference type="ARBA" id="ARBA00022839"/>
    </source>
</evidence>
<evidence type="ECO:0000256" key="4">
    <source>
        <dbReference type="ARBA" id="ARBA00022722"/>
    </source>
</evidence>
<dbReference type="GO" id="GO:0003723">
    <property type="term" value="F:RNA binding"/>
    <property type="evidence" value="ECO:0007669"/>
    <property type="project" value="UniProtKB-KW"/>
</dbReference>
<keyword evidence="3" id="KW-0698">rRNA processing</keyword>
<evidence type="ECO:0000256" key="6">
    <source>
        <dbReference type="ARBA" id="ARBA00022835"/>
    </source>
</evidence>
<dbReference type="GO" id="GO:0004519">
    <property type="term" value="F:endonuclease activity"/>
    <property type="evidence" value="ECO:0007669"/>
    <property type="project" value="TreeGrafter"/>
</dbReference>
<keyword evidence="5" id="KW-0378">Hydrolase</keyword>
<evidence type="ECO:0000313" key="13">
    <source>
        <dbReference type="EMBL" id="OWZ11251.1"/>
    </source>
</evidence>
<dbReference type="GO" id="GO:0000177">
    <property type="term" value="C:cytoplasmic exosome (RNase complex)"/>
    <property type="evidence" value="ECO:0007669"/>
    <property type="project" value="TreeGrafter"/>
</dbReference>
<keyword evidence="14" id="KW-1185">Reference proteome</keyword>
<protein>
    <recommendedName>
        <fullName evidence="10">Ribosomal RNA-processing protein 44</fullName>
    </recommendedName>
</protein>
<dbReference type="Gene3D" id="3.40.50.1010">
    <property type="entry name" value="5'-nuclease"/>
    <property type="match status" value="1"/>
</dbReference>
<comment type="caution">
    <text evidence="13">The sequence shown here is derived from an EMBL/GenBank/DDBJ whole genome shotgun (WGS) entry which is preliminary data.</text>
</comment>
<evidence type="ECO:0000256" key="9">
    <source>
        <dbReference type="ARBA" id="ARBA00023242"/>
    </source>
</evidence>
<dbReference type="Pfam" id="PF00773">
    <property type="entry name" value="RNB"/>
    <property type="match status" value="1"/>
</dbReference>
<dbReference type="InterPro" id="IPR022966">
    <property type="entry name" value="RNase_II/R_CS"/>
</dbReference>
<dbReference type="SMART" id="SM00955">
    <property type="entry name" value="RNB"/>
    <property type="match status" value="1"/>
</dbReference>
<dbReference type="GO" id="GO:0016075">
    <property type="term" value="P:rRNA catabolic process"/>
    <property type="evidence" value="ECO:0007669"/>
    <property type="project" value="TreeGrafter"/>
</dbReference>
<dbReference type="STRING" id="4795.A0A225W0G8"/>
<dbReference type="InterPro" id="IPR033771">
    <property type="entry name" value="Rrp44_CSD1"/>
</dbReference>
<dbReference type="InterPro" id="IPR001900">
    <property type="entry name" value="RNase_II/R"/>
</dbReference>
<dbReference type="PROSITE" id="PS01175">
    <property type="entry name" value="RIBONUCLEASE_II"/>
    <property type="match status" value="1"/>
</dbReference>
<evidence type="ECO:0000256" key="1">
    <source>
        <dbReference type="ARBA" id="ARBA00004123"/>
    </source>
</evidence>
<sequence>MSEKIDEPHRVEVVNFATKDGRIIRQVTERYLRDDLSCSLPFCDVHHDVESSRMQTIKLLAEHPRNGVYLLPSMKMTLFQIDTLEFSTKSEATYEVFQDVVVLETVWEFVRRQDVGVYQRLITLIRGPERRFVAFANEHHRDCFVDKNSLPIEYNHKARETQEERDERAVAVAWKWFIMHLNELQRTDIRVLFLAFDEEDLELSLTSHSSEEKKLKPEGVSISGSSRIANLYPEYLPMQKLLHGIQNKKFFKGVLRCGKSTGLECYVLIHGSNSVNVAVIIQGPDNINRAIDGDVVVVQIFSKDQWITEADGATDNEVMEPEFNKPMISGEELMEIAPNNAKPVGRVVGIIQRIWGKYCGNIALPNVEGAIETRGSCLVVPENRKIPRIKIRTRQLEFLMNKRIVVEIDSWPADSRFPLGHYVQTLGVVGNKEAETKVLLMEHNISFNEFDDAVMQCLPSVNWKITQENSKGRRDLRHLMIISIDPPNCHNIDDTLHVQVLSNKNLEVGVHIADVTHFVVPGSALDKEAARRGISTYLLDKRFDMLPDILTTEFCSLTDTGEHFAFSVIWELKLSDENKVEIIGVDFCKSIISPVASMTYEEAHIFLTDPTAGSVLGQSCMRMPDESIDRGRHWLGSWIKTLSVIANRLRANRLDAGAETLAVPNIQLGVDSNTNPLNGVRDTNALVEEFMLLADITVANKILHHFPECSLLRRNPPPSKCRLDELQNAARSVGVELQTKTSKEFQASLSATELNSRRSSKFIKVFRMMKRRCMMPASYIISGMERQSEYYHYGLAAPVYTHFTSPMRRYADIEVHRLLAAAIGVASLPRYFHDNLKMLRMCDSLNKRYRAAHQASRVYVDLLVLLHFQQYPTRMDAIVTKVKHNGIRVMLSNNKTPDAIVTKVKHNGIRVMLSWFGIEGMIFLCEKKQQDTIQFDVATHSITLLHKKNRRLQVFDRVYVKVYVETSPFNRQILKLELLDEDDKEVRSRKSFAQKEAESALHGILSNRNK</sequence>
<proteinExistence type="inferred from homology"/>
<evidence type="ECO:0000256" key="8">
    <source>
        <dbReference type="ARBA" id="ARBA00022884"/>
    </source>
</evidence>
<dbReference type="Gene3D" id="2.40.50.690">
    <property type="match status" value="1"/>
</dbReference>
<dbReference type="EMBL" id="NBNE01002182">
    <property type="protein sequence ID" value="OWZ11251.1"/>
    <property type="molecule type" value="Genomic_DNA"/>
</dbReference>
<reference evidence="14" key="1">
    <citation type="submission" date="2017-03" db="EMBL/GenBank/DDBJ databases">
        <title>Phytopthora megakarya and P. palmivora, two closely related causual agents of cacao black pod achieved similar genome size and gene model numbers by different mechanisms.</title>
        <authorList>
            <person name="Ali S."/>
            <person name="Shao J."/>
            <person name="Larry D.J."/>
            <person name="Kronmiller B."/>
            <person name="Shen D."/>
            <person name="Strem M.D."/>
            <person name="Melnick R.L."/>
            <person name="Guiltinan M.J."/>
            <person name="Tyler B.M."/>
            <person name="Meinhardt L.W."/>
            <person name="Bailey B.A."/>
        </authorList>
    </citation>
    <scope>NUCLEOTIDE SEQUENCE [LARGE SCALE GENOMIC DNA]</scope>
    <source>
        <strain evidence="14">zdho120</strain>
    </source>
</reference>
<dbReference type="Proteomes" id="UP000198211">
    <property type="component" value="Unassembled WGS sequence"/>
</dbReference>
<dbReference type="CDD" id="cd09862">
    <property type="entry name" value="PIN_Rrp44-like"/>
    <property type="match status" value="1"/>
</dbReference>
<dbReference type="OrthoDB" id="372421at2759"/>
<evidence type="ECO:0000313" key="14">
    <source>
        <dbReference type="Proteomes" id="UP000198211"/>
    </source>
</evidence>
<feature type="domain" description="RNB" evidence="12">
    <location>
        <begin position="473"/>
        <end position="825"/>
    </location>
</feature>
<accession>A0A225W0G8</accession>
<evidence type="ECO:0000259" key="12">
    <source>
        <dbReference type="SMART" id="SM00955"/>
    </source>
</evidence>
<evidence type="ECO:0000256" key="11">
    <source>
        <dbReference type="RuleBase" id="RU003901"/>
    </source>
</evidence>
<name>A0A225W0G8_9STRA</name>
<keyword evidence="6" id="KW-0271">Exosome</keyword>
<dbReference type="GO" id="GO:0006364">
    <property type="term" value="P:rRNA processing"/>
    <property type="evidence" value="ECO:0007669"/>
    <property type="project" value="UniProtKB-KW"/>
</dbReference>
<dbReference type="GO" id="GO:0000176">
    <property type="term" value="C:nuclear exosome (RNase complex)"/>
    <property type="evidence" value="ECO:0007669"/>
    <property type="project" value="UniProtKB-ARBA"/>
</dbReference>
<dbReference type="InterPro" id="IPR033770">
    <property type="entry name" value="RRP44_S1"/>
</dbReference>
<keyword evidence="8" id="KW-0694">RNA-binding</keyword>
<dbReference type="Pfam" id="PF17216">
    <property type="entry name" value="Rrp44_CSD1"/>
    <property type="match status" value="1"/>
</dbReference>
<keyword evidence="7" id="KW-0269">Exonuclease</keyword>
<dbReference type="InterPro" id="IPR041505">
    <property type="entry name" value="Dis3_CSD2"/>
</dbReference>
<evidence type="ECO:0000256" key="5">
    <source>
        <dbReference type="ARBA" id="ARBA00022801"/>
    </source>
</evidence>
<organism evidence="13 14">
    <name type="scientific">Phytophthora megakarya</name>
    <dbReference type="NCBI Taxonomy" id="4795"/>
    <lineage>
        <taxon>Eukaryota</taxon>
        <taxon>Sar</taxon>
        <taxon>Stramenopiles</taxon>
        <taxon>Oomycota</taxon>
        <taxon>Peronosporomycetes</taxon>
        <taxon>Peronosporales</taxon>
        <taxon>Peronosporaceae</taxon>
        <taxon>Phytophthora</taxon>
    </lineage>
</organism>
<keyword evidence="9" id="KW-0539">Nucleus</keyword>
<comment type="similarity">
    <text evidence="2 11">Belongs to the RNR ribonuclease family.</text>
</comment>
<dbReference type="FunFam" id="2.40.50.700:FF:000001">
    <property type="entry name" value="Exosome complex exonuclease exoribonuclease (Rrp44)"/>
    <property type="match status" value="1"/>
</dbReference>
<dbReference type="SUPFAM" id="SSF50249">
    <property type="entry name" value="Nucleic acid-binding proteins"/>
    <property type="match status" value="3"/>
</dbReference>
<dbReference type="InterPro" id="IPR012340">
    <property type="entry name" value="NA-bd_OB-fold"/>
</dbReference>
<evidence type="ECO:0000256" key="2">
    <source>
        <dbReference type="ARBA" id="ARBA00005785"/>
    </source>
</evidence>
<dbReference type="Pfam" id="PF17215">
    <property type="entry name" value="Rrp44_S1"/>
    <property type="match status" value="1"/>
</dbReference>
<dbReference type="Gene3D" id="2.40.50.140">
    <property type="entry name" value="Nucleic acid-binding proteins"/>
    <property type="match status" value="1"/>
</dbReference>
<evidence type="ECO:0000256" key="3">
    <source>
        <dbReference type="ARBA" id="ARBA00022552"/>
    </source>
</evidence>
<dbReference type="Gene3D" id="2.40.50.700">
    <property type="match status" value="1"/>
</dbReference>